<feature type="transmembrane region" description="Helical" evidence="9">
    <location>
        <begin position="87"/>
        <end position="112"/>
    </location>
</feature>
<keyword evidence="6 9" id="KW-1133">Transmembrane helix</keyword>
<dbReference type="InterPro" id="IPR025383">
    <property type="entry name" value="MrpA_C/MbhD"/>
</dbReference>
<dbReference type="InterPro" id="IPR001516">
    <property type="entry name" value="Proton_antipo_N"/>
</dbReference>
<evidence type="ECO:0000256" key="8">
    <source>
        <dbReference type="ARBA" id="ARBA00023136"/>
    </source>
</evidence>
<feature type="transmembrane region" description="Helical" evidence="9">
    <location>
        <begin position="475"/>
        <end position="498"/>
    </location>
</feature>
<comment type="subcellular location">
    <subcellularLocation>
        <location evidence="1">Cell membrane</location>
        <topology evidence="1">Multi-pass membrane protein</topology>
    </subcellularLocation>
</comment>
<evidence type="ECO:0000256" key="4">
    <source>
        <dbReference type="ARBA" id="ARBA00022475"/>
    </source>
</evidence>
<feature type="transmembrane region" description="Helical" evidence="9">
    <location>
        <begin position="48"/>
        <end position="67"/>
    </location>
</feature>
<dbReference type="Pfam" id="PF00361">
    <property type="entry name" value="Proton_antipo_M"/>
    <property type="match status" value="1"/>
</dbReference>
<keyword evidence="7" id="KW-0406">Ion transport</keyword>
<reference evidence="14" key="1">
    <citation type="journal article" date="2014" name="Int. J. Syst. Evol. Microbiol.">
        <title>Complete genome sequence of Corynebacterium casei LMG S-19264T (=DSM 44701T), isolated from a smear-ripened cheese.</title>
        <authorList>
            <consortium name="US DOE Joint Genome Institute (JGI-PGF)"/>
            <person name="Walter F."/>
            <person name="Albersmeier A."/>
            <person name="Kalinowski J."/>
            <person name="Ruckert C."/>
        </authorList>
    </citation>
    <scope>NUCLEOTIDE SEQUENCE</scope>
    <source>
        <strain evidence="14">JCM 16108</strain>
    </source>
</reference>
<evidence type="ECO:0000259" key="13">
    <source>
        <dbReference type="Pfam" id="PF20501"/>
    </source>
</evidence>
<feature type="domain" description="MrpA C-terminal/MbhD" evidence="12">
    <location>
        <begin position="641"/>
        <end position="704"/>
    </location>
</feature>
<evidence type="ECO:0000256" key="7">
    <source>
        <dbReference type="ARBA" id="ARBA00023065"/>
    </source>
</evidence>
<feature type="transmembrane region" description="Helical" evidence="9">
    <location>
        <begin position="682"/>
        <end position="700"/>
    </location>
</feature>
<dbReference type="InterPro" id="IPR046806">
    <property type="entry name" value="MrpA_C/MbhE"/>
</dbReference>
<dbReference type="InterPro" id="IPR050616">
    <property type="entry name" value="CPA3_Na-H_Antiporter_A"/>
</dbReference>
<dbReference type="PRINTS" id="PR01434">
    <property type="entry name" value="NADHDHGNASE5"/>
</dbReference>
<keyword evidence="4" id="KW-1003">Cell membrane</keyword>
<feature type="transmembrane region" description="Helical" evidence="9">
    <location>
        <begin position="343"/>
        <end position="364"/>
    </location>
</feature>
<feature type="transmembrane region" description="Helical" evidence="9">
    <location>
        <begin position="427"/>
        <end position="454"/>
    </location>
</feature>
<dbReference type="GO" id="GO:0015297">
    <property type="term" value="F:antiporter activity"/>
    <property type="evidence" value="ECO:0007669"/>
    <property type="project" value="UniProtKB-KW"/>
</dbReference>
<gene>
    <name evidence="14" type="primary">phaA/B</name>
    <name evidence="14" type="ORF">GCM10009017_18610</name>
</gene>
<evidence type="ECO:0000259" key="11">
    <source>
        <dbReference type="Pfam" id="PF00662"/>
    </source>
</evidence>
<feature type="transmembrane region" description="Helical" evidence="9">
    <location>
        <begin position="178"/>
        <end position="204"/>
    </location>
</feature>
<dbReference type="Pfam" id="PF13244">
    <property type="entry name" value="MbhD"/>
    <property type="match status" value="1"/>
</dbReference>
<evidence type="ECO:0000256" key="3">
    <source>
        <dbReference type="ARBA" id="ARBA00022449"/>
    </source>
</evidence>
<feature type="transmembrane region" description="Helical" evidence="9">
    <location>
        <begin position="601"/>
        <end position="624"/>
    </location>
</feature>
<evidence type="ECO:0000256" key="6">
    <source>
        <dbReference type="ARBA" id="ARBA00022989"/>
    </source>
</evidence>
<feature type="transmembrane region" description="Helical" evidence="9">
    <location>
        <begin position="775"/>
        <end position="794"/>
    </location>
</feature>
<evidence type="ECO:0000256" key="9">
    <source>
        <dbReference type="SAM" id="Phobius"/>
    </source>
</evidence>
<protein>
    <submittedName>
        <fullName evidence="14">Monovalent cation/H+ antiporter subunit A</fullName>
    </submittedName>
</protein>
<sequence>MATFILGLPYDSNVQPTPDLWVLLALVGLPFAAAAATPLVARALGNRTAYYAAAVAAVCFGLVVTLAGTHGGAAVSWVGPLSVSLGFYVDGLATLVGALASGVGVLVFLYSAGYMRGEPGQPKYYATMLAFMGSMLGVVYAGDLVVLFCFWELTSVASFLLVGHYSDRRDSRYAARKAMLVTVGGGLFMLVGFVLLASTVGTYSLAAMLAEPAATRAAVERAGLLLPILSLVGIGAATKSAQVPFHVWLPDAMAAPTPVSAFLHSATMVKAGVFLLGRVRPILVGDHWTEIFVALGLCTMLVAAILAVCASELKELLAYSTVSHLGLIVAGFGFTGALGSETAVFHILNHAAFKAALFLVAGIVAHEAGTRAFDDLGGLRHDLPITAAVAVVAALGMGGVPPFNGFYSKELLFEASYEFAHHAGGLAWLAPVVAVVGSVFTLAYSLRFLAVFFGERPDTLGHVHRAPWSMTGPPVALAAIAGVIGLGGITAALGAPLAPVESFVGWVVGATLGPEAAGHAASFHYYLPTYVSPAVVMSALAIAGGIVCYLRWRTVRWATRGLLGALPVLRADGWYDGFVYGANHASTRVQRALWTGHLRTYAAWTFVGAVALAGFGYLATGIAVPTAGPTLGAGLTIILAVAAVAAVAAVRAPSHVAGVMALSVVGFAVTVFFVLASAPDVALTQVVVETVTFVVFLVILDKLPSYYGRIERSRAARDAVISVLVGGLVTVTTLVATDASPDAIATYFVENTVEQAGGHNIVNVILVDFRGLDTLGEISVVAMAAVTVLTLIVMRERGETP</sequence>
<dbReference type="Pfam" id="PF20501">
    <property type="entry name" value="MbhE"/>
    <property type="match status" value="1"/>
</dbReference>
<dbReference type="Pfam" id="PF00662">
    <property type="entry name" value="Proton_antipo_N"/>
    <property type="match status" value="1"/>
</dbReference>
<dbReference type="GO" id="GO:0005886">
    <property type="term" value="C:plasma membrane"/>
    <property type="evidence" value="ECO:0007669"/>
    <property type="project" value="UniProtKB-SubCell"/>
</dbReference>
<feature type="transmembrane region" description="Helical" evidence="9">
    <location>
        <begin position="224"/>
        <end position="249"/>
    </location>
</feature>
<name>A0A830G059_9EURY</name>
<evidence type="ECO:0000313" key="14">
    <source>
        <dbReference type="EMBL" id="GGM68674.1"/>
    </source>
</evidence>
<feature type="transmembrane region" description="Helical" evidence="9">
    <location>
        <begin position="630"/>
        <end position="650"/>
    </location>
</feature>
<dbReference type="PANTHER" id="PTHR43373">
    <property type="entry name" value="NA(+)/H(+) ANTIPORTER SUBUNIT"/>
    <property type="match status" value="1"/>
</dbReference>
<keyword evidence="2" id="KW-0813">Transport</keyword>
<evidence type="ECO:0000256" key="2">
    <source>
        <dbReference type="ARBA" id="ARBA00022448"/>
    </source>
</evidence>
<feature type="transmembrane region" description="Helical" evidence="9">
    <location>
        <begin position="720"/>
        <end position="737"/>
    </location>
</feature>
<feature type="domain" description="NADH:quinone oxidoreductase/Mrp antiporter transmembrane" evidence="10">
    <location>
        <begin position="141"/>
        <end position="423"/>
    </location>
</feature>
<evidence type="ECO:0000259" key="10">
    <source>
        <dbReference type="Pfam" id="PF00361"/>
    </source>
</evidence>
<feature type="transmembrane region" description="Helical" evidence="9">
    <location>
        <begin position="530"/>
        <end position="550"/>
    </location>
</feature>
<feature type="transmembrane region" description="Helical" evidence="9">
    <location>
        <begin position="124"/>
        <end position="142"/>
    </location>
</feature>
<dbReference type="AlphaFoldDB" id="A0A830G059"/>
<dbReference type="InterPro" id="IPR001750">
    <property type="entry name" value="ND/Mrp_TM"/>
</dbReference>
<evidence type="ECO:0000259" key="12">
    <source>
        <dbReference type="Pfam" id="PF13244"/>
    </source>
</evidence>
<evidence type="ECO:0000256" key="5">
    <source>
        <dbReference type="ARBA" id="ARBA00022692"/>
    </source>
</evidence>
<evidence type="ECO:0000256" key="1">
    <source>
        <dbReference type="ARBA" id="ARBA00004651"/>
    </source>
</evidence>
<keyword evidence="8 9" id="KW-0472">Membrane</keyword>
<comment type="caution">
    <text evidence="14">The sequence shown here is derived from an EMBL/GenBank/DDBJ whole genome shotgun (WGS) entry which is preliminary data.</text>
</comment>
<proteinExistence type="predicted"/>
<feature type="transmembrane region" description="Helical" evidence="9">
    <location>
        <begin position="291"/>
        <end position="309"/>
    </location>
</feature>
<keyword evidence="15" id="KW-1185">Reference proteome</keyword>
<dbReference type="PANTHER" id="PTHR43373:SF1">
    <property type="entry name" value="NA(+)_H(+) ANTIPORTER SUBUNIT A"/>
    <property type="match status" value="1"/>
</dbReference>
<feature type="transmembrane region" description="Helical" evidence="9">
    <location>
        <begin position="657"/>
        <end position="676"/>
    </location>
</feature>
<reference evidence="14" key="2">
    <citation type="submission" date="2020-09" db="EMBL/GenBank/DDBJ databases">
        <authorList>
            <person name="Sun Q."/>
            <person name="Ohkuma M."/>
        </authorList>
    </citation>
    <scope>NUCLEOTIDE SEQUENCE</scope>
    <source>
        <strain evidence="14">JCM 16108</strain>
    </source>
</reference>
<feature type="domain" description="MrpA C-terminal/MbhE" evidence="13">
    <location>
        <begin position="714"/>
        <end position="792"/>
    </location>
</feature>
<keyword evidence="3" id="KW-0050">Antiport</keyword>
<feature type="domain" description="NADH-Ubiquinone oxidoreductase (complex I) chain 5 N-terminal" evidence="11">
    <location>
        <begin position="78"/>
        <end position="125"/>
    </location>
</feature>
<dbReference type="EMBL" id="BMOO01000004">
    <property type="protein sequence ID" value="GGM68674.1"/>
    <property type="molecule type" value="Genomic_DNA"/>
</dbReference>
<feature type="transmembrane region" description="Helical" evidence="9">
    <location>
        <begin position="20"/>
        <end position="41"/>
    </location>
</feature>
<dbReference type="Proteomes" id="UP000614609">
    <property type="component" value="Unassembled WGS sequence"/>
</dbReference>
<keyword evidence="5 9" id="KW-0812">Transmembrane</keyword>
<organism evidence="14 15">
    <name type="scientific">Halarchaeum rubridurum</name>
    <dbReference type="NCBI Taxonomy" id="489911"/>
    <lineage>
        <taxon>Archaea</taxon>
        <taxon>Methanobacteriati</taxon>
        <taxon>Methanobacteriota</taxon>
        <taxon>Stenosarchaea group</taxon>
        <taxon>Halobacteria</taxon>
        <taxon>Halobacteriales</taxon>
        <taxon>Halobacteriaceae</taxon>
    </lineage>
</organism>
<evidence type="ECO:0000313" key="15">
    <source>
        <dbReference type="Proteomes" id="UP000614609"/>
    </source>
</evidence>
<feature type="transmembrane region" description="Helical" evidence="9">
    <location>
        <begin position="385"/>
        <end position="407"/>
    </location>
</feature>
<accession>A0A830G059</accession>
<feature type="transmembrane region" description="Helical" evidence="9">
    <location>
        <begin position="316"/>
        <end position="337"/>
    </location>
</feature>
<dbReference type="GO" id="GO:0006811">
    <property type="term" value="P:monoatomic ion transport"/>
    <property type="evidence" value="ECO:0007669"/>
    <property type="project" value="UniProtKB-KW"/>
</dbReference>